<dbReference type="Gene3D" id="1.10.10.60">
    <property type="entry name" value="Homeodomain-like"/>
    <property type="match status" value="1"/>
</dbReference>
<dbReference type="InterPro" id="IPR050109">
    <property type="entry name" value="HTH-type_TetR-like_transc_reg"/>
</dbReference>
<dbReference type="Proteomes" id="UP001589610">
    <property type="component" value="Unassembled WGS sequence"/>
</dbReference>
<keyword evidence="3" id="KW-0804">Transcription</keyword>
<dbReference type="InterPro" id="IPR009057">
    <property type="entry name" value="Homeodomain-like_sf"/>
</dbReference>
<gene>
    <name evidence="6" type="ORF">ACFFRH_00025</name>
</gene>
<dbReference type="EMBL" id="JBHMBS010000001">
    <property type="protein sequence ID" value="MFB9673855.1"/>
    <property type="molecule type" value="Genomic_DNA"/>
</dbReference>
<organism evidence="6 7">
    <name type="scientific">Streptosporangium vulgare</name>
    <dbReference type="NCBI Taxonomy" id="46190"/>
    <lineage>
        <taxon>Bacteria</taxon>
        <taxon>Bacillati</taxon>
        <taxon>Actinomycetota</taxon>
        <taxon>Actinomycetes</taxon>
        <taxon>Streptosporangiales</taxon>
        <taxon>Streptosporangiaceae</taxon>
        <taxon>Streptosporangium</taxon>
    </lineage>
</organism>
<evidence type="ECO:0000259" key="5">
    <source>
        <dbReference type="PROSITE" id="PS50977"/>
    </source>
</evidence>
<keyword evidence="2 4" id="KW-0238">DNA-binding</keyword>
<dbReference type="PANTHER" id="PTHR30055:SF151">
    <property type="entry name" value="TRANSCRIPTIONAL REGULATORY PROTEIN"/>
    <property type="match status" value="1"/>
</dbReference>
<protein>
    <submittedName>
        <fullName evidence="6">TetR/AcrR family transcriptional regulator</fullName>
    </submittedName>
</protein>
<sequence>MEVPESVEIAWGLRERPGKGPKRTLSLEHIVEAALRVGSAEGLPAVSMSKIAAELGVSTMALYRYVTSKGDLLMLVTDAVLGPPPPLPEPGEDWRQGLQRWGGAMRTSLQRHPWSLRIPITGPGIMPNHVAWLEAGLRCLRGTRLAPDTKLAALLLVNGFVRTEVALLADLQDALDASKVTDEEALSGYARSLARLTDAERFPEIHELLEGRVFDMPGGPDDEFAFGMDRILDGLAALVTGEPPA</sequence>
<accession>A0ABV5T6V1</accession>
<dbReference type="PRINTS" id="PR00455">
    <property type="entry name" value="HTHTETR"/>
</dbReference>
<dbReference type="RefSeq" id="WP_344748899.1">
    <property type="nucleotide sequence ID" value="NZ_BAAAWW010000174.1"/>
</dbReference>
<name>A0ABV5T6V1_9ACTN</name>
<feature type="DNA-binding region" description="H-T-H motif" evidence="4">
    <location>
        <begin position="47"/>
        <end position="66"/>
    </location>
</feature>
<dbReference type="PANTHER" id="PTHR30055">
    <property type="entry name" value="HTH-TYPE TRANSCRIPTIONAL REGULATOR RUTR"/>
    <property type="match status" value="1"/>
</dbReference>
<feature type="domain" description="HTH tetR-type" evidence="5">
    <location>
        <begin position="24"/>
        <end position="84"/>
    </location>
</feature>
<dbReference type="InterPro" id="IPR001647">
    <property type="entry name" value="HTH_TetR"/>
</dbReference>
<evidence type="ECO:0000256" key="4">
    <source>
        <dbReference type="PROSITE-ProRule" id="PRU00335"/>
    </source>
</evidence>
<keyword evidence="7" id="KW-1185">Reference proteome</keyword>
<reference evidence="6 7" key="1">
    <citation type="submission" date="2024-09" db="EMBL/GenBank/DDBJ databases">
        <authorList>
            <person name="Sun Q."/>
            <person name="Mori K."/>
        </authorList>
    </citation>
    <scope>NUCLEOTIDE SEQUENCE [LARGE SCALE GENOMIC DNA]</scope>
    <source>
        <strain evidence="6 7">JCM 3028</strain>
    </source>
</reference>
<evidence type="ECO:0000256" key="3">
    <source>
        <dbReference type="ARBA" id="ARBA00023163"/>
    </source>
</evidence>
<dbReference type="InterPro" id="IPR004111">
    <property type="entry name" value="Repressor_TetR_C"/>
</dbReference>
<dbReference type="Pfam" id="PF00440">
    <property type="entry name" value="TetR_N"/>
    <property type="match status" value="1"/>
</dbReference>
<dbReference type="Gene3D" id="1.10.357.10">
    <property type="entry name" value="Tetracycline Repressor, domain 2"/>
    <property type="match status" value="1"/>
</dbReference>
<keyword evidence="1" id="KW-0805">Transcription regulation</keyword>
<proteinExistence type="predicted"/>
<dbReference type="SUPFAM" id="SSF48498">
    <property type="entry name" value="Tetracyclin repressor-like, C-terminal domain"/>
    <property type="match status" value="1"/>
</dbReference>
<evidence type="ECO:0000256" key="2">
    <source>
        <dbReference type="ARBA" id="ARBA00023125"/>
    </source>
</evidence>
<dbReference type="SUPFAM" id="SSF46689">
    <property type="entry name" value="Homeodomain-like"/>
    <property type="match status" value="1"/>
</dbReference>
<dbReference type="PROSITE" id="PS50977">
    <property type="entry name" value="HTH_TETR_2"/>
    <property type="match status" value="1"/>
</dbReference>
<comment type="caution">
    <text evidence="6">The sequence shown here is derived from an EMBL/GenBank/DDBJ whole genome shotgun (WGS) entry which is preliminary data.</text>
</comment>
<evidence type="ECO:0000256" key="1">
    <source>
        <dbReference type="ARBA" id="ARBA00023015"/>
    </source>
</evidence>
<dbReference type="InterPro" id="IPR036271">
    <property type="entry name" value="Tet_transcr_reg_TetR-rel_C_sf"/>
</dbReference>
<evidence type="ECO:0000313" key="6">
    <source>
        <dbReference type="EMBL" id="MFB9673855.1"/>
    </source>
</evidence>
<evidence type="ECO:0000313" key="7">
    <source>
        <dbReference type="Proteomes" id="UP001589610"/>
    </source>
</evidence>
<dbReference type="Pfam" id="PF02909">
    <property type="entry name" value="TetR_C_1"/>
    <property type="match status" value="1"/>
</dbReference>